<name>A0A8C9GWX0_9PRIM</name>
<proteinExistence type="predicted"/>
<evidence type="ECO:0000256" key="1">
    <source>
        <dbReference type="ARBA" id="ARBA00022441"/>
    </source>
</evidence>
<evidence type="ECO:0000313" key="4">
    <source>
        <dbReference type="Proteomes" id="UP000694416"/>
    </source>
</evidence>
<keyword evidence="4" id="KW-1185">Reference proteome</keyword>
<organism evidence="3 4">
    <name type="scientific">Piliocolobus tephrosceles</name>
    <name type="common">Ugandan red Colobus</name>
    <dbReference type="NCBI Taxonomy" id="591936"/>
    <lineage>
        <taxon>Eukaryota</taxon>
        <taxon>Metazoa</taxon>
        <taxon>Chordata</taxon>
        <taxon>Craniata</taxon>
        <taxon>Vertebrata</taxon>
        <taxon>Euteleostomi</taxon>
        <taxon>Mammalia</taxon>
        <taxon>Eutheria</taxon>
        <taxon>Euarchontoglires</taxon>
        <taxon>Primates</taxon>
        <taxon>Haplorrhini</taxon>
        <taxon>Catarrhini</taxon>
        <taxon>Cercopithecidae</taxon>
        <taxon>Colobinae</taxon>
        <taxon>Piliocolobus</taxon>
    </lineage>
</organism>
<dbReference type="Gene3D" id="2.120.10.80">
    <property type="entry name" value="Kelch-type beta propeller"/>
    <property type="match status" value="1"/>
</dbReference>
<reference evidence="3" key="2">
    <citation type="submission" date="2025-09" db="UniProtKB">
        <authorList>
            <consortium name="Ensembl"/>
        </authorList>
    </citation>
    <scope>IDENTIFICATION</scope>
</reference>
<dbReference type="Pfam" id="PF24681">
    <property type="entry name" value="Kelch_KLHDC2_KLHL20_DRC7"/>
    <property type="match status" value="1"/>
</dbReference>
<reference evidence="3" key="1">
    <citation type="submission" date="2025-08" db="UniProtKB">
        <authorList>
            <consortium name="Ensembl"/>
        </authorList>
    </citation>
    <scope>IDENTIFICATION</scope>
</reference>
<dbReference type="InterPro" id="IPR006652">
    <property type="entry name" value="Kelch_1"/>
</dbReference>
<dbReference type="Ensembl" id="ENSPTET00000017172.1">
    <property type="protein sequence ID" value="ENSPTEP00000011364.1"/>
    <property type="gene ID" value="ENSPTEG00000012829.1"/>
</dbReference>
<evidence type="ECO:0000256" key="2">
    <source>
        <dbReference type="ARBA" id="ARBA00022737"/>
    </source>
</evidence>
<dbReference type="PANTHER" id="PTHR46344:SF27">
    <property type="entry name" value="KELCH REPEAT SUPERFAMILY PROTEIN"/>
    <property type="match status" value="1"/>
</dbReference>
<dbReference type="AlphaFoldDB" id="A0A8C9GWX0"/>
<keyword evidence="1" id="KW-0880">Kelch repeat</keyword>
<keyword evidence="2" id="KW-0677">Repeat</keyword>
<evidence type="ECO:0000313" key="3">
    <source>
        <dbReference type="Ensembl" id="ENSPTEP00000011364.1"/>
    </source>
</evidence>
<accession>A0A8C9GWX0</accession>
<dbReference type="SUPFAM" id="SSF117281">
    <property type="entry name" value="Kelch motif"/>
    <property type="match status" value="1"/>
</dbReference>
<protein>
    <recommendedName>
        <fullName evidence="5">Kelch protein</fullName>
    </recommendedName>
</protein>
<dbReference type="InterPro" id="IPR015915">
    <property type="entry name" value="Kelch-typ_b-propeller"/>
</dbReference>
<sequence length="341" mass="39553">MNDITHQINYEKTKIYNINENDAKLISDEKSFKTNDKYDEMPNCEMTNGEIKTYEMMNKRDNNIKIVYSYTIHDSKNQMNPYNELISMNITVDKNNNYSLTKKITKLPFFRYGHFLCLTKNNCILSIGGTDGKTNYAIVEKYCEQNKRWKQINLMHFARSNFCGICTENNDIFVLGGEGNEKNILKSVEYYDSTINSWRSLPPLNCVRHSASAIIYQDTIFIIGGKDGIGNYGKVHKSVETLNINQKNKKWEMFKSLKQSRLRLATIVFKDKIYAIGGSTGIKDLKSVEIYDFKIGKWVDGPSLNYARSNFVAFMWNNRLVVYGGINNNKEVIIFKKYINK</sequence>
<evidence type="ECO:0008006" key="5">
    <source>
        <dbReference type="Google" id="ProtNLM"/>
    </source>
</evidence>
<dbReference type="PANTHER" id="PTHR46344">
    <property type="entry name" value="OS02G0202900 PROTEIN"/>
    <property type="match status" value="1"/>
</dbReference>
<dbReference type="Proteomes" id="UP000694416">
    <property type="component" value="Unplaced"/>
</dbReference>
<dbReference type="SMART" id="SM00612">
    <property type="entry name" value="Kelch"/>
    <property type="match status" value="4"/>
</dbReference>